<accession>A0ABW4QM13</accession>
<dbReference type="RefSeq" id="WP_204892740.1">
    <property type="nucleotide sequence ID" value="NZ_JBHUFW010000012.1"/>
</dbReference>
<proteinExistence type="predicted"/>
<keyword evidence="2" id="KW-1185">Reference proteome</keyword>
<evidence type="ECO:0000313" key="1">
    <source>
        <dbReference type="EMBL" id="MFD1864489.1"/>
    </source>
</evidence>
<dbReference type="EMBL" id="JBHUFW010000012">
    <property type="protein sequence ID" value="MFD1864489.1"/>
    <property type="molecule type" value="Genomic_DNA"/>
</dbReference>
<organism evidence="1 2">
    <name type="scientific">Planococcus chinensis</name>
    <dbReference type="NCBI Taxonomy" id="272917"/>
    <lineage>
        <taxon>Bacteria</taxon>
        <taxon>Bacillati</taxon>
        <taxon>Bacillota</taxon>
        <taxon>Bacilli</taxon>
        <taxon>Bacillales</taxon>
        <taxon>Caryophanaceae</taxon>
        <taxon>Planococcus</taxon>
    </lineage>
</organism>
<evidence type="ECO:0000313" key="2">
    <source>
        <dbReference type="Proteomes" id="UP001597273"/>
    </source>
</evidence>
<dbReference type="Proteomes" id="UP001597273">
    <property type="component" value="Unassembled WGS sequence"/>
</dbReference>
<comment type="caution">
    <text evidence="1">The sequence shown here is derived from an EMBL/GenBank/DDBJ whole genome shotgun (WGS) entry which is preliminary data.</text>
</comment>
<protein>
    <submittedName>
        <fullName evidence="1">Uncharacterized protein</fullName>
    </submittedName>
</protein>
<name>A0ABW4QM13_9BACL</name>
<sequence>MVWMAACRFLSRLGGDKRFTSGFFINRARGTLMKYQAQEFNDGLREKINAGEADAKKLCEVLEANYKGLFSERKMEFDIAFDREGDEIFAPPYSSSIAIGMFSEEDEVIHIIRIWECERSFFGLPVSLQIPGSKVTGVFMEETFEEIQEELKEVIQEFLLEE</sequence>
<reference evidence="2" key="1">
    <citation type="journal article" date="2019" name="Int. J. Syst. Evol. Microbiol.">
        <title>The Global Catalogue of Microorganisms (GCM) 10K type strain sequencing project: providing services to taxonomists for standard genome sequencing and annotation.</title>
        <authorList>
            <consortium name="The Broad Institute Genomics Platform"/>
            <consortium name="The Broad Institute Genome Sequencing Center for Infectious Disease"/>
            <person name="Wu L."/>
            <person name="Ma J."/>
        </authorList>
    </citation>
    <scope>NUCLEOTIDE SEQUENCE [LARGE SCALE GENOMIC DNA]</scope>
    <source>
        <strain evidence="2">CGMCC 1.15475</strain>
    </source>
</reference>
<gene>
    <name evidence="1" type="ORF">ACFSDB_16420</name>
</gene>